<dbReference type="Gene3D" id="3.90.260.10">
    <property type="entry name" value="Transglutaminase-like"/>
    <property type="match status" value="1"/>
</dbReference>
<dbReference type="InterPro" id="IPR018326">
    <property type="entry name" value="Rad4_beta-hairpin_dom1"/>
</dbReference>
<dbReference type="GO" id="GO:0006289">
    <property type="term" value="P:nucleotide-excision repair"/>
    <property type="evidence" value="ECO:0007669"/>
    <property type="project" value="InterPro"/>
</dbReference>
<feature type="compositionally biased region" description="Polar residues" evidence="6">
    <location>
        <begin position="851"/>
        <end position="860"/>
    </location>
</feature>
<dbReference type="Proteomes" id="UP000518752">
    <property type="component" value="Unassembled WGS sequence"/>
</dbReference>
<sequence>MSSPDRLIPLPDDGESDDEIDWEEVPVPDHPSHDQPLMEIVLRPNNEVEELARKRLNTMSYAERMLRINCHKIHTVLLLISARIRNKWLNDELLHARLLSLTPIQLQNSFSLIHSSRVPEAALRGRMFENAVTRLAEWWSEEFFEVADEGHIRNNTFDWMNQRLQTLVPGFEEVFQAALAPKEEPNHYSKYSAKGKQKEQSPPSTGPLFDSNDLDLLEDILDNSLETIKSPKSLMKHALMQSGSRDISAQLFTALCRALGIPARLVVSLQSVPWKASIGRQQKKTKKAAGKPGRGKGKEKSEEQEEQEELIPTVFASGSSSKDYFSGEAGKGRRLDDAPDMGIEKAKPPVKLRKSKTKGYVLGAGPGPIANKPKKVARDDPHKTPPTYWAEVFSRADSRWIPVDPIRGYVNKRQVFDPSPSSSNSSSSAGDNRLLYVIGFEEDGYGRDVTRRYAREFSAKIAKVQGGSGSEGRARMHWWESVVALVTRPFRLNRDDMEDSEFETAQLMEGMPTSIVGFKDHPLYVLPRHLKQHEAIYPPPAPAENSGSSSPHFRSGKASTPSYTPELGKFRGEAVYSRSSVISLKSPENWLRSEGRRVKEGEVPTKYAKIRASTIGKRREVEMIKASMREAQVQANTKGNGKEVGADATDTLRIYVDELEDGGGGGGARVGSGADVMQGLYARHQTELYIPDPVVNGVVPKNRFGNIDLYVKSMLPQGAVHMPFKGIVKIARKLQIDFAEAVTGFEFRKRKATPVVDGIVVAAEHEEIVLEAFLEAEREASAKARLKKEGRVLRQWTKLVHGLRIRRRLQEQYAVHQSSAGPSREVSNDVSTGKKGKKNPTGDVIVGIDESNGSSNSNFAADQENGFHQEHKDTPTGAGFLVEPADIVQPFRLPKLPQLDKDLMDDPHVQNRARFSKSDARTMIGGPGTTVLPDFETYDIDGNASNAHVQAEDDITSVAPFPKSMQELAQADDAIAHTRPEPTDPDGADKAQVYVPSESHEIAFANTESAWRSPRSTKNKRNDSVNGSGSTGVPSAKTVRSNTAPAARRRTKRKRRRSDDDDSDEKGGNRIGDVRVSPSPSKRSRRGKADASPPTRVLRPRAAKTKSELDLERENEDAYRSAINEN</sequence>
<dbReference type="Gene3D" id="3.30.70.2460">
    <property type="entry name" value="Rad4, beta-hairpin domain BHD3"/>
    <property type="match status" value="1"/>
</dbReference>
<evidence type="ECO:0000256" key="1">
    <source>
        <dbReference type="ARBA" id="ARBA00004123"/>
    </source>
</evidence>
<feature type="compositionally biased region" description="Basic and acidic residues" evidence="6">
    <location>
        <begin position="1105"/>
        <end position="1119"/>
    </location>
</feature>
<dbReference type="SMART" id="SM01030">
    <property type="entry name" value="BHD_1"/>
    <property type="match status" value="1"/>
</dbReference>
<keyword evidence="5" id="KW-0539">Nucleus</keyword>
<feature type="compositionally biased region" description="Basic residues" evidence="6">
    <location>
        <begin position="348"/>
        <end position="357"/>
    </location>
</feature>
<feature type="compositionally biased region" description="Polar residues" evidence="6">
    <location>
        <begin position="1006"/>
        <end position="1016"/>
    </location>
</feature>
<evidence type="ECO:0000256" key="6">
    <source>
        <dbReference type="SAM" id="MobiDB-lite"/>
    </source>
</evidence>
<dbReference type="GO" id="GO:0000111">
    <property type="term" value="C:nucleotide-excision repair factor 2 complex"/>
    <property type="evidence" value="ECO:0007669"/>
    <property type="project" value="TreeGrafter"/>
</dbReference>
<dbReference type="InterPro" id="IPR038765">
    <property type="entry name" value="Papain-like_cys_pep_sf"/>
</dbReference>
<protein>
    <recommendedName>
        <fullName evidence="11">Rad4-domain-containing protein</fullName>
    </recommendedName>
</protein>
<name>A0A8H5HCE8_9AGAR</name>
<dbReference type="InterPro" id="IPR018328">
    <property type="entry name" value="Rad4_beta-hairpin_dom3"/>
</dbReference>
<gene>
    <name evidence="9" type="ORF">D9757_007020</name>
</gene>
<dbReference type="GO" id="GO:0003697">
    <property type="term" value="F:single-stranded DNA binding"/>
    <property type="evidence" value="ECO:0007669"/>
    <property type="project" value="TreeGrafter"/>
</dbReference>
<dbReference type="EMBL" id="JAACJN010000063">
    <property type="protein sequence ID" value="KAF5380650.1"/>
    <property type="molecule type" value="Genomic_DNA"/>
</dbReference>
<feature type="compositionally biased region" description="Polar residues" evidence="6">
    <location>
        <begin position="1024"/>
        <end position="1044"/>
    </location>
</feature>
<keyword evidence="4" id="KW-0234">DNA repair</keyword>
<evidence type="ECO:0000313" key="10">
    <source>
        <dbReference type="Proteomes" id="UP000518752"/>
    </source>
</evidence>
<dbReference type="Pfam" id="PF10405">
    <property type="entry name" value="BHD_3"/>
    <property type="match status" value="1"/>
</dbReference>
<feature type="region of interest" description="Disordered" evidence="6">
    <location>
        <begin position="814"/>
        <end position="872"/>
    </location>
</feature>
<keyword evidence="10" id="KW-1185">Reference proteome</keyword>
<keyword evidence="3" id="KW-0227">DNA damage</keyword>
<feature type="compositionally biased region" description="Basic and acidic residues" evidence="6">
    <location>
        <begin position="330"/>
        <end position="347"/>
    </location>
</feature>
<dbReference type="GO" id="GO:0005737">
    <property type="term" value="C:cytoplasm"/>
    <property type="evidence" value="ECO:0007669"/>
    <property type="project" value="TreeGrafter"/>
</dbReference>
<evidence type="ECO:0008006" key="11">
    <source>
        <dbReference type="Google" id="ProtNLM"/>
    </source>
</evidence>
<dbReference type="InterPro" id="IPR018327">
    <property type="entry name" value="BHD_2"/>
</dbReference>
<feature type="compositionally biased region" description="Basic residues" evidence="6">
    <location>
        <begin position="281"/>
        <end position="295"/>
    </location>
</feature>
<dbReference type="SUPFAM" id="SSF54001">
    <property type="entry name" value="Cysteine proteinases"/>
    <property type="match status" value="1"/>
</dbReference>
<evidence type="ECO:0000256" key="2">
    <source>
        <dbReference type="ARBA" id="ARBA00009525"/>
    </source>
</evidence>
<dbReference type="Pfam" id="PF03835">
    <property type="entry name" value="Rad4"/>
    <property type="match status" value="1"/>
</dbReference>
<feature type="region of interest" description="Disordered" evidence="6">
    <location>
        <begin position="1005"/>
        <end position="1126"/>
    </location>
</feature>
<feature type="region of interest" description="Disordered" evidence="6">
    <location>
        <begin position="1"/>
        <end position="35"/>
    </location>
</feature>
<reference evidence="9 10" key="1">
    <citation type="journal article" date="2020" name="ISME J.">
        <title>Uncovering the hidden diversity of litter-decomposition mechanisms in mushroom-forming fungi.</title>
        <authorList>
            <person name="Floudas D."/>
            <person name="Bentzer J."/>
            <person name="Ahren D."/>
            <person name="Johansson T."/>
            <person name="Persson P."/>
            <person name="Tunlid A."/>
        </authorList>
    </citation>
    <scope>NUCLEOTIDE SEQUENCE [LARGE SCALE GENOMIC DNA]</scope>
    <source>
        <strain evidence="9 10">CBS 406.79</strain>
    </source>
</reference>
<dbReference type="Pfam" id="PF10404">
    <property type="entry name" value="BHD_2"/>
    <property type="match status" value="1"/>
</dbReference>
<accession>A0A8H5HCE8</accession>
<evidence type="ECO:0000256" key="4">
    <source>
        <dbReference type="ARBA" id="ARBA00023204"/>
    </source>
</evidence>
<dbReference type="SMART" id="SM01032">
    <property type="entry name" value="BHD_3"/>
    <property type="match status" value="1"/>
</dbReference>
<feature type="region of interest" description="Disordered" evidence="6">
    <location>
        <begin position="186"/>
        <end position="209"/>
    </location>
</feature>
<dbReference type="InterPro" id="IPR036985">
    <property type="entry name" value="Transglutaminase-like_sf"/>
</dbReference>
<dbReference type="InterPro" id="IPR004583">
    <property type="entry name" value="DNA_repair_Rad4"/>
</dbReference>
<feature type="compositionally biased region" description="Polar residues" evidence="6">
    <location>
        <begin position="545"/>
        <end position="563"/>
    </location>
</feature>
<feature type="region of interest" description="Disordered" evidence="6">
    <location>
        <begin position="536"/>
        <end position="567"/>
    </location>
</feature>
<organism evidence="9 10">
    <name type="scientific">Collybiopsis confluens</name>
    <dbReference type="NCBI Taxonomy" id="2823264"/>
    <lineage>
        <taxon>Eukaryota</taxon>
        <taxon>Fungi</taxon>
        <taxon>Dikarya</taxon>
        <taxon>Basidiomycota</taxon>
        <taxon>Agaricomycotina</taxon>
        <taxon>Agaricomycetes</taxon>
        <taxon>Agaricomycetidae</taxon>
        <taxon>Agaricales</taxon>
        <taxon>Marasmiineae</taxon>
        <taxon>Omphalotaceae</taxon>
        <taxon>Collybiopsis</taxon>
    </lineage>
</organism>
<dbReference type="InterPro" id="IPR042488">
    <property type="entry name" value="Rad4_BHD3_sf"/>
</dbReference>
<feature type="region of interest" description="Disordered" evidence="6">
    <location>
        <begin position="277"/>
        <end position="383"/>
    </location>
</feature>
<proteinExistence type="inferred from homology"/>
<dbReference type="GO" id="GO:0071942">
    <property type="term" value="C:XPC complex"/>
    <property type="evidence" value="ECO:0007669"/>
    <property type="project" value="TreeGrafter"/>
</dbReference>
<feature type="compositionally biased region" description="Basic residues" evidence="6">
    <location>
        <begin position="1047"/>
        <end position="1056"/>
    </location>
</feature>
<dbReference type="PANTHER" id="PTHR12135:SF0">
    <property type="entry name" value="DNA REPAIR PROTEIN COMPLEMENTING XP-C CELLS"/>
    <property type="match status" value="1"/>
</dbReference>
<dbReference type="Pfam" id="PF10403">
    <property type="entry name" value="BHD_1"/>
    <property type="match status" value="1"/>
</dbReference>
<dbReference type="GO" id="GO:0003684">
    <property type="term" value="F:damaged DNA binding"/>
    <property type="evidence" value="ECO:0007669"/>
    <property type="project" value="InterPro"/>
</dbReference>
<comment type="similarity">
    <text evidence="2">Belongs to the XPC family.</text>
</comment>
<evidence type="ECO:0000256" key="5">
    <source>
        <dbReference type="ARBA" id="ARBA00023242"/>
    </source>
</evidence>
<dbReference type="PANTHER" id="PTHR12135">
    <property type="entry name" value="DNA REPAIR PROTEIN XP-C / RAD4"/>
    <property type="match status" value="1"/>
</dbReference>
<comment type="caution">
    <text evidence="9">The sequence shown here is derived from an EMBL/GenBank/DDBJ whole genome shotgun (WGS) entry which is preliminary data.</text>
</comment>
<feature type="domain" description="Rad4 beta-hairpin" evidence="8">
    <location>
        <begin position="699"/>
        <end position="773"/>
    </location>
</feature>
<dbReference type="GO" id="GO:0006298">
    <property type="term" value="P:mismatch repair"/>
    <property type="evidence" value="ECO:0007669"/>
    <property type="project" value="TreeGrafter"/>
</dbReference>
<dbReference type="AlphaFoldDB" id="A0A8H5HCE8"/>
<dbReference type="OrthoDB" id="300780at2759"/>
<comment type="subcellular location">
    <subcellularLocation>
        <location evidence="1">Nucleus</location>
    </subcellularLocation>
</comment>
<evidence type="ECO:0000313" key="9">
    <source>
        <dbReference type="EMBL" id="KAF5380650.1"/>
    </source>
</evidence>
<dbReference type="Gene3D" id="2.20.20.110">
    <property type="entry name" value="Rad4, beta-hairpin domain BHD1"/>
    <property type="match status" value="1"/>
</dbReference>
<evidence type="ECO:0000256" key="3">
    <source>
        <dbReference type="ARBA" id="ARBA00022763"/>
    </source>
</evidence>
<evidence type="ECO:0000259" key="8">
    <source>
        <dbReference type="SMART" id="SM01032"/>
    </source>
</evidence>
<feature type="domain" description="Rad4 beta-hairpin" evidence="7">
    <location>
        <begin position="507"/>
        <end position="582"/>
    </location>
</feature>
<feature type="compositionally biased region" description="Acidic residues" evidence="6">
    <location>
        <begin position="12"/>
        <end position="26"/>
    </location>
</feature>
<evidence type="ECO:0000259" key="7">
    <source>
        <dbReference type="SMART" id="SM01030"/>
    </source>
</evidence>
<dbReference type="FunFam" id="3.30.70.2460:FF:000001">
    <property type="entry name" value="DNA repair protein Rad4 family"/>
    <property type="match status" value="1"/>
</dbReference>
<dbReference type="InterPro" id="IPR018325">
    <property type="entry name" value="Rad4/PNGase_transGLS-fold"/>
</dbReference>